<keyword evidence="3" id="KW-1185">Reference proteome</keyword>
<evidence type="ECO:0000313" key="2">
    <source>
        <dbReference type="EMBL" id="KAG0710905.1"/>
    </source>
</evidence>
<accession>A0A8J4XP50</accession>
<dbReference type="AlphaFoldDB" id="A0A8J4XP50"/>
<comment type="caution">
    <text evidence="2">The sequence shown here is derived from an EMBL/GenBank/DDBJ whole genome shotgun (WGS) entry which is preliminary data.</text>
</comment>
<evidence type="ECO:0000256" key="1">
    <source>
        <dbReference type="SAM" id="MobiDB-lite"/>
    </source>
</evidence>
<gene>
    <name evidence="2" type="ORF">GWK47_021812</name>
</gene>
<reference evidence="2" key="1">
    <citation type="submission" date="2020-07" db="EMBL/GenBank/DDBJ databases">
        <title>The High-quality genome of the commercially important snow crab, Chionoecetes opilio.</title>
        <authorList>
            <person name="Jeong J.-H."/>
            <person name="Ryu S."/>
        </authorList>
    </citation>
    <scope>NUCLEOTIDE SEQUENCE</scope>
    <source>
        <strain evidence="2">MADBK_172401_WGS</strain>
        <tissue evidence="2">Digestive gland</tissue>
    </source>
</reference>
<feature type="region of interest" description="Disordered" evidence="1">
    <location>
        <begin position="89"/>
        <end position="159"/>
    </location>
</feature>
<organism evidence="2 3">
    <name type="scientific">Chionoecetes opilio</name>
    <name type="common">Atlantic snow crab</name>
    <name type="synonym">Cancer opilio</name>
    <dbReference type="NCBI Taxonomy" id="41210"/>
    <lineage>
        <taxon>Eukaryota</taxon>
        <taxon>Metazoa</taxon>
        <taxon>Ecdysozoa</taxon>
        <taxon>Arthropoda</taxon>
        <taxon>Crustacea</taxon>
        <taxon>Multicrustacea</taxon>
        <taxon>Malacostraca</taxon>
        <taxon>Eumalacostraca</taxon>
        <taxon>Eucarida</taxon>
        <taxon>Decapoda</taxon>
        <taxon>Pleocyemata</taxon>
        <taxon>Brachyura</taxon>
        <taxon>Eubrachyura</taxon>
        <taxon>Majoidea</taxon>
        <taxon>Majidae</taxon>
        <taxon>Chionoecetes</taxon>
    </lineage>
</organism>
<name>A0A8J4XP50_CHIOP</name>
<dbReference type="Proteomes" id="UP000770661">
    <property type="component" value="Unassembled WGS sequence"/>
</dbReference>
<evidence type="ECO:0000313" key="3">
    <source>
        <dbReference type="Proteomes" id="UP000770661"/>
    </source>
</evidence>
<sequence>MSGYLSEDLIGLSLFDSRLPCLDKQAIVQWAILSDEGAKETAQANKPPSHKFLAGNTALLRHEKFLSLFEVLSIKTDFLSANPRKWKRRGIVRRSLPPNPEGTSRRSTTKAERGVALISPATSDDQRRGTAPVPPPSCGGPSPSTARDSKASLPRPSRP</sequence>
<protein>
    <submittedName>
        <fullName evidence="2">Uncharacterized protein</fullName>
    </submittedName>
</protein>
<proteinExistence type="predicted"/>
<dbReference type="EMBL" id="JACEEZ010023775">
    <property type="protein sequence ID" value="KAG0710905.1"/>
    <property type="molecule type" value="Genomic_DNA"/>
</dbReference>